<keyword evidence="3" id="KW-1185">Reference proteome</keyword>
<accession>A0A1W0WXL8</accession>
<feature type="compositionally biased region" description="Basic and acidic residues" evidence="1">
    <location>
        <begin position="9"/>
        <end position="25"/>
    </location>
</feature>
<proteinExistence type="predicted"/>
<comment type="caution">
    <text evidence="2">The sequence shown here is derived from an EMBL/GenBank/DDBJ whole genome shotgun (WGS) entry which is preliminary data.</text>
</comment>
<gene>
    <name evidence="2" type="ORF">BV898_05959</name>
</gene>
<sequence>MIRHSRSVLIEEARGQAESEDRPRTEPATMMAGNLSESTDETTEQLLRERKHDSAGLRLLKSFLMDRETVCLLVGHSVGTAIAVADSPVLP</sequence>
<dbReference type="Proteomes" id="UP000192578">
    <property type="component" value="Unassembled WGS sequence"/>
</dbReference>
<evidence type="ECO:0000256" key="1">
    <source>
        <dbReference type="SAM" id="MobiDB-lite"/>
    </source>
</evidence>
<reference evidence="3" key="1">
    <citation type="submission" date="2017-01" db="EMBL/GenBank/DDBJ databases">
        <title>Comparative genomics of anhydrobiosis in the tardigrade Hypsibius dujardini.</title>
        <authorList>
            <person name="Yoshida Y."/>
            <person name="Koutsovoulos G."/>
            <person name="Laetsch D."/>
            <person name="Stevens L."/>
            <person name="Kumar S."/>
            <person name="Horikawa D."/>
            <person name="Ishino K."/>
            <person name="Komine S."/>
            <person name="Tomita M."/>
            <person name="Blaxter M."/>
            <person name="Arakawa K."/>
        </authorList>
    </citation>
    <scope>NUCLEOTIDE SEQUENCE [LARGE SCALE GENOMIC DNA]</scope>
    <source>
        <strain evidence="3">Z151</strain>
    </source>
</reference>
<evidence type="ECO:0000313" key="3">
    <source>
        <dbReference type="Proteomes" id="UP000192578"/>
    </source>
</evidence>
<organism evidence="2 3">
    <name type="scientific">Hypsibius exemplaris</name>
    <name type="common">Freshwater tardigrade</name>
    <dbReference type="NCBI Taxonomy" id="2072580"/>
    <lineage>
        <taxon>Eukaryota</taxon>
        <taxon>Metazoa</taxon>
        <taxon>Ecdysozoa</taxon>
        <taxon>Tardigrada</taxon>
        <taxon>Eutardigrada</taxon>
        <taxon>Parachela</taxon>
        <taxon>Hypsibioidea</taxon>
        <taxon>Hypsibiidae</taxon>
        <taxon>Hypsibius</taxon>
    </lineage>
</organism>
<feature type="region of interest" description="Disordered" evidence="1">
    <location>
        <begin position="1"/>
        <end position="43"/>
    </location>
</feature>
<evidence type="ECO:0000313" key="2">
    <source>
        <dbReference type="EMBL" id="OQV19954.1"/>
    </source>
</evidence>
<name>A0A1W0WXL8_HYPEX</name>
<dbReference type="EMBL" id="MTYJ01000034">
    <property type="protein sequence ID" value="OQV19954.1"/>
    <property type="molecule type" value="Genomic_DNA"/>
</dbReference>
<protein>
    <submittedName>
        <fullName evidence="2">Uncharacterized protein</fullName>
    </submittedName>
</protein>
<dbReference type="AlphaFoldDB" id="A0A1W0WXL8"/>